<organism evidence="3">
    <name type="scientific">Tanacetum cinerariifolium</name>
    <name type="common">Dalmatian daisy</name>
    <name type="synonym">Chrysanthemum cinerariifolium</name>
    <dbReference type="NCBI Taxonomy" id="118510"/>
    <lineage>
        <taxon>Eukaryota</taxon>
        <taxon>Viridiplantae</taxon>
        <taxon>Streptophyta</taxon>
        <taxon>Embryophyta</taxon>
        <taxon>Tracheophyta</taxon>
        <taxon>Spermatophyta</taxon>
        <taxon>Magnoliopsida</taxon>
        <taxon>eudicotyledons</taxon>
        <taxon>Gunneridae</taxon>
        <taxon>Pentapetalae</taxon>
        <taxon>asterids</taxon>
        <taxon>campanulids</taxon>
        <taxon>Asterales</taxon>
        <taxon>Asteraceae</taxon>
        <taxon>Asteroideae</taxon>
        <taxon>Anthemideae</taxon>
        <taxon>Anthemidinae</taxon>
        <taxon>Tanacetum</taxon>
    </lineage>
</organism>
<dbReference type="AlphaFoldDB" id="A0A699UGH2"/>
<protein>
    <recommendedName>
        <fullName evidence="2">FH2 domain-containing protein</fullName>
    </recommendedName>
</protein>
<dbReference type="InterPro" id="IPR042201">
    <property type="entry name" value="FH2_Formin_sf"/>
</dbReference>
<accession>A0A699UGH2</accession>
<dbReference type="InterPro" id="IPR051144">
    <property type="entry name" value="Formin_homology_domain"/>
</dbReference>
<reference evidence="3" key="1">
    <citation type="journal article" date="2019" name="Sci. Rep.">
        <title>Draft genome of Tanacetum cinerariifolium, the natural source of mosquito coil.</title>
        <authorList>
            <person name="Yamashiro T."/>
            <person name="Shiraishi A."/>
            <person name="Satake H."/>
            <person name="Nakayama K."/>
        </authorList>
    </citation>
    <scope>NUCLEOTIDE SEQUENCE</scope>
</reference>
<feature type="non-terminal residue" evidence="3">
    <location>
        <position position="74"/>
    </location>
</feature>
<evidence type="ECO:0000259" key="2">
    <source>
        <dbReference type="Pfam" id="PF02181"/>
    </source>
</evidence>
<dbReference type="InterPro" id="IPR015425">
    <property type="entry name" value="FH2_Formin"/>
</dbReference>
<evidence type="ECO:0000313" key="3">
    <source>
        <dbReference type="EMBL" id="GFD22092.1"/>
    </source>
</evidence>
<dbReference type="EMBL" id="BKCJ011334418">
    <property type="protein sequence ID" value="GFD22092.1"/>
    <property type="molecule type" value="Genomic_DNA"/>
</dbReference>
<dbReference type="Gene3D" id="1.20.58.2220">
    <property type="entry name" value="Formin, FH2 domain"/>
    <property type="match status" value="1"/>
</dbReference>
<feature type="non-terminal residue" evidence="3">
    <location>
        <position position="1"/>
    </location>
</feature>
<proteinExistence type="inferred from homology"/>
<dbReference type="Pfam" id="PF02181">
    <property type="entry name" value="FH2"/>
    <property type="match status" value="1"/>
</dbReference>
<dbReference type="SUPFAM" id="SSF101447">
    <property type="entry name" value="Formin homology 2 domain (FH2 domain)"/>
    <property type="match status" value="1"/>
</dbReference>
<name>A0A699UGH2_TANCI</name>
<evidence type="ECO:0000256" key="1">
    <source>
        <dbReference type="ARBA" id="ARBA00006468"/>
    </source>
</evidence>
<gene>
    <name evidence="3" type="ORF">Tci_894061</name>
</gene>
<comment type="similarity">
    <text evidence="1">Belongs to the formin-like family. Class-II subfamily.</text>
</comment>
<feature type="domain" description="FH2" evidence="2">
    <location>
        <begin position="3"/>
        <end position="73"/>
    </location>
</feature>
<comment type="caution">
    <text evidence="3">The sequence shown here is derived from an EMBL/GenBank/DDBJ whole genome shotgun (WGS) entry which is preliminary data.</text>
</comment>
<dbReference type="PANTHER" id="PTHR45733:SF33">
    <property type="entry name" value="FORMIN-LIKE PROTEIN"/>
    <property type="match status" value="1"/>
</dbReference>
<dbReference type="PANTHER" id="PTHR45733">
    <property type="entry name" value="FORMIN-J"/>
    <property type="match status" value="1"/>
</dbReference>
<sequence length="74" mass="8002">AFQVLLKYLAEEMQTISKGLEKVVQELSTAENDGPGSEKFIKALKVFLSSAEGEARTLASLYSLVGKNVDALIL</sequence>